<evidence type="ECO:0000313" key="3">
    <source>
        <dbReference type="Proteomes" id="UP000694843"/>
    </source>
</evidence>
<reference evidence="4" key="1">
    <citation type="submission" date="2025-08" db="UniProtKB">
        <authorList>
            <consortium name="RefSeq"/>
        </authorList>
    </citation>
    <scope>IDENTIFICATION</scope>
    <source>
        <tissue evidence="4">Whole organism</tissue>
    </source>
</reference>
<sequence length="707" mass="78095">MASEKGDLPQDNESLPPNYASSEVYSDSPPPAYRKTSTVRLQMTRVVCITVLAAGFLTGMFILAHSWINTRNACDCDCRVAQNLPLQSASIMESSDIPKIANLDSTPAIEIIESNAMGPDDKDDKDEDGQSNDYSQIDQESRQMDIPLPDDDVSTEQTESSNDDISEVEENGIQTAVNDNKVKLPIDLLLGNPALAGRDVQCKVEKKIQNLGGGILSKTIMVTCDDDDEDDDDDSEGRQLINPFGADIGSPSPVAPPMSILAPILKMMAARAGARLQRQMQPQPVFHRLPQPFFQPIGVSVSGMGPRNFQGPFSNSIESSGPMPVPMMDSIAVRGSINEGPANDFSQNRQMPENSIMGPMSFFNNEPMQQHYHHHFESEPRAPSFPNAENMRFEPQGVRNPVFGGQFNREQEEDERPYSPEPIFRPFPPQQIAQEESTEVENTPPTRVIQGFPPQIPEAIKQIVSHIMRSSNKENSDKVPVIAIKAIPRPLEEESEPKSKLLLPFPFRAVKMATRSGRTLDDEEGRLEGPFPLPRGAIPSGLQPIVMPEAAGRALDSPVSLPSLQELPAMRFFPGRLLRLPVPLPNGPVVTHMEMKQNPNEVTTNDEKQDSTTEVQKDDNEGNFNNVGPDFGPPRLHTVIRGPASKEDDATYQKAENLMPTFLQRFPVPPPPRFAAEGRSGTVREINLDAELVRPAESRERHTIMVN</sequence>
<evidence type="ECO:0000256" key="1">
    <source>
        <dbReference type="SAM" id="MobiDB-lite"/>
    </source>
</evidence>
<protein>
    <submittedName>
        <fullName evidence="4">Uncharacterized protein LOC108677733</fullName>
    </submittedName>
</protein>
<feature type="transmembrane region" description="Helical" evidence="2">
    <location>
        <begin position="46"/>
        <end position="68"/>
    </location>
</feature>
<evidence type="ECO:0000313" key="4">
    <source>
        <dbReference type="RefSeq" id="XP_018021495.1"/>
    </source>
</evidence>
<dbReference type="RefSeq" id="XP_018021495.1">
    <property type="nucleotide sequence ID" value="XM_018166006.2"/>
</dbReference>
<feature type="region of interest" description="Disordered" evidence="1">
    <location>
        <begin position="114"/>
        <end position="168"/>
    </location>
</feature>
<gene>
    <name evidence="4" type="primary">LOC108677733</name>
</gene>
<keyword evidence="2" id="KW-0472">Membrane</keyword>
<accession>A0A8B7P6B8</accession>
<feature type="compositionally biased region" description="Acidic residues" evidence="1">
    <location>
        <begin position="121"/>
        <end position="130"/>
    </location>
</feature>
<proteinExistence type="predicted"/>
<name>A0A8B7P6B8_HYAAZ</name>
<dbReference type="KEGG" id="hazt:108677733"/>
<dbReference type="GeneID" id="108677733"/>
<keyword evidence="3" id="KW-1185">Reference proteome</keyword>
<feature type="region of interest" description="Disordered" evidence="1">
    <location>
        <begin position="596"/>
        <end position="635"/>
    </location>
</feature>
<feature type="compositionally biased region" description="Basic and acidic residues" evidence="1">
    <location>
        <begin position="605"/>
        <end position="620"/>
    </location>
</feature>
<feature type="region of interest" description="Disordered" evidence="1">
    <location>
        <begin position="1"/>
        <end position="33"/>
    </location>
</feature>
<evidence type="ECO:0000256" key="2">
    <source>
        <dbReference type="SAM" id="Phobius"/>
    </source>
</evidence>
<keyword evidence="2" id="KW-0812">Transmembrane</keyword>
<dbReference type="OrthoDB" id="8964374at2759"/>
<dbReference type="Proteomes" id="UP000694843">
    <property type="component" value="Unplaced"/>
</dbReference>
<keyword evidence="2" id="KW-1133">Transmembrane helix</keyword>
<feature type="compositionally biased region" description="Polar residues" evidence="1">
    <location>
        <begin position="11"/>
        <end position="25"/>
    </location>
</feature>
<organism evidence="3 4">
    <name type="scientific">Hyalella azteca</name>
    <name type="common">Amphipod</name>
    <dbReference type="NCBI Taxonomy" id="294128"/>
    <lineage>
        <taxon>Eukaryota</taxon>
        <taxon>Metazoa</taxon>
        <taxon>Ecdysozoa</taxon>
        <taxon>Arthropoda</taxon>
        <taxon>Crustacea</taxon>
        <taxon>Multicrustacea</taxon>
        <taxon>Malacostraca</taxon>
        <taxon>Eumalacostraca</taxon>
        <taxon>Peracarida</taxon>
        <taxon>Amphipoda</taxon>
        <taxon>Senticaudata</taxon>
        <taxon>Talitrida</taxon>
        <taxon>Talitroidea</taxon>
        <taxon>Hyalellidae</taxon>
        <taxon>Hyalella</taxon>
    </lineage>
</organism>
<dbReference type="AlphaFoldDB" id="A0A8B7P6B8"/>